<dbReference type="KEGG" id="pnt:G5B91_00515"/>
<dbReference type="Proteomes" id="UP000501063">
    <property type="component" value="Chromosome"/>
</dbReference>
<evidence type="ECO:0000313" key="1">
    <source>
        <dbReference type="EMBL" id="QIE84829.1"/>
    </source>
</evidence>
<dbReference type="EMBL" id="CP049140">
    <property type="protein sequence ID" value="QIE84829.1"/>
    <property type="molecule type" value="Genomic_DNA"/>
</dbReference>
<protein>
    <submittedName>
        <fullName evidence="1">Uncharacterized protein</fullName>
    </submittedName>
</protein>
<name>A0A6G6IP46_PSENT</name>
<organism evidence="1 2">
    <name type="scientific">Pseudomonas nitroreducens</name>
    <dbReference type="NCBI Taxonomy" id="46680"/>
    <lineage>
        <taxon>Bacteria</taxon>
        <taxon>Pseudomonadati</taxon>
        <taxon>Pseudomonadota</taxon>
        <taxon>Gammaproteobacteria</taxon>
        <taxon>Pseudomonadales</taxon>
        <taxon>Pseudomonadaceae</taxon>
        <taxon>Pseudomonas</taxon>
    </lineage>
</organism>
<accession>A0A6G6IP46</accession>
<sequence length="109" mass="11468">MTAHAAMPCACQSPCSFRVSGNSRRLEVTAAHAAHLRNPPVVAWSRQVSEKPDLTVGGGEVVALLWPASDEHAAMSFQSTVASVALERPAGVRFAVQVLLSGSLPGYLE</sequence>
<proteinExistence type="predicted"/>
<dbReference type="AlphaFoldDB" id="A0A6G6IP46"/>
<gene>
    <name evidence="1" type="ORF">G5B91_00515</name>
</gene>
<dbReference type="RefSeq" id="WP_128082510.1">
    <property type="nucleotide sequence ID" value="NZ_CP049140.1"/>
</dbReference>
<evidence type="ECO:0000313" key="2">
    <source>
        <dbReference type="Proteomes" id="UP000501063"/>
    </source>
</evidence>
<reference evidence="1 2" key="1">
    <citation type="submission" date="2020-02" db="EMBL/GenBank/DDBJ databases">
        <title>Integrative conjugative elements (ICEs) and plasmids drive adaptation of Pseudomonas nitroreducens strain HBP1 to wastewater environment.</title>
        <authorList>
            <person name="Sentchilo V."/>
            <person name="Carraro N."/>
            <person name="Bertelli C."/>
            <person name="van der Meer J.R."/>
        </authorList>
    </citation>
    <scope>NUCLEOTIDE SEQUENCE [LARGE SCALE GENOMIC DNA]</scope>
    <source>
        <strain evidence="1 2">HBP1</strain>
    </source>
</reference>